<feature type="region of interest" description="Disordered" evidence="1">
    <location>
        <begin position="1"/>
        <end position="22"/>
    </location>
</feature>
<dbReference type="AlphaFoldDB" id="A0A2K0TBS1"/>
<dbReference type="EMBL" id="MTYH01000050">
    <property type="protein sequence ID" value="PNP42975.1"/>
    <property type="molecule type" value="Genomic_DNA"/>
</dbReference>
<gene>
    <name evidence="2" type="ORF">TGAMA5MH_05723</name>
</gene>
<protein>
    <submittedName>
        <fullName evidence="2">Uncharacterized protein</fullName>
    </submittedName>
</protein>
<dbReference type="Proteomes" id="UP000236546">
    <property type="component" value="Unassembled WGS sequence"/>
</dbReference>
<evidence type="ECO:0000256" key="1">
    <source>
        <dbReference type="SAM" id="MobiDB-lite"/>
    </source>
</evidence>
<proteinExistence type="predicted"/>
<evidence type="ECO:0000313" key="3">
    <source>
        <dbReference type="Proteomes" id="UP000236546"/>
    </source>
</evidence>
<organism evidence="2 3">
    <name type="scientific">Trichoderma gamsii</name>
    <dbReference type="NCBI Taxonomy" id="398673"/>
    <lineage>
        <taxon>Eukaryota</taxon>
        <taxon>Fungi</taxon>
        <taxon>Dikarya</taxon>
        <taxon>Ascomycota</taxon>
        <taxon>Pezizomycotina</taxon>
        <taxon>Sordariomycetes</taxon>
        <taxon>Hypocreomycetidae</taxon>
        <taxon>Hypocreales</taxon>
        <taxon>Hypocreaceae</taxon>
        <taxon>Trichoderma</taxon>
    </lineage>
</organism>
<feature type="compositionally biased region" description="Polar residues" evidence="1">
    <location>
        <begin position="1"/>
        <end position="11"/>
    </location>
</feature>
<reference evidence="2 3" key="1">
    <citation type="submission" date="2017-02" db="EMBL/GenBank/DDBJ databases">
        <title>Genomes of Trichoderma spp. with biocontrol activity.</title>
        <authorList>
            <person name="Gardiner D."/>
            <person name="Kazan K."/>
            <person name="Vos C."/>
            <person name="Harvey P."/>
        </authorList>
    </citation>
    <scope>NUCLEOTIDE SEQUENCE [LARGE SCALE GENOMIC DNA]</scope>
    <source>
        <strain evidence="2 3">A5MH</strain>
    </source>
</reference>
<name>A0A2K0TBS1_9HYPO</name>
<accession>A0A2K0TBS1</accession>
<evidence type="ECO:0000313" key="2">
    <source>
        <dbReference type="EMBL" id="PNP42975.1"/>
    </source>
</evidence>
<sequence length="31" mass="3348">MSVPRISTGNPYHNAYRSGLRDGPICSVDLA</sequence>
<comment type="caution">
    <text evidence="2">The sequence shown here is derived from an EMBL/GenBank/DDBJ whole genome shotgun (WGS) entry which is preliminary data.</text>
</comment>